<dbReference type="Pfam" id="PF20159">
    <property type="entry name" value="YidB"/>
    <property type="match status" value="1"/>
</dbReference>
<organism evidence="1 2">
    <name type="scientific">Pseudomarimonas salicorniae</name>
    <dbReference type="NCBI Taxonomy" id="2933270"/>
    <lineage>
        <taxon>Bacteria</taxon>
        <taxon>Pseudomonadati</taxon>
        <taxon>Pseudomonadota</taxon>
        <taxon>Gammaproteobacteria</taxon>
        <taxon>Lysobacterales</taxon>
        <taxon>Lysobacteraceae</taxon>
        <taxon>Pseudomarimonas</taxon>
    </lineage>
</organism>
<keyword evidence="2" id="KW-1185">Reference proteome</keyword>
<accession>A0ABT0GK08</accession>
<protein>
    <submittedName>
        <fullName evidence="1">YidB family protein</fullName>
    </submittedName>
</protein>
<evidence type="ECO:0000313" key="1">
    <source>
        <dbReference type="EMBL" id="MCK7594865.1"/>
    </source>
</evidence>
<proteinExistence type="predicted"/>
<dbReference type="InterPro" id="IPR045372">
    <property type="entry name" value="YidB"/>
</dbReference>
<dbReference type="Gene3D" id="1.10.10.690">
    <property type="entry name" value="YidB-like"/>
    <property type="match status" value="1"/>
</dbReference>
<gene>
    <name evidence="1" type="ORF">M0G41_14440</name>
</gene>
<dbReference type="InterPro" id="IPR027405">
    <property type="entry name" value="YidB-like"/>
</dbReference>
<evidence type="ECO:0000313" key="2">
    <source>
        <dbReference type="Proteomes" id="UP001431449"/>
    </source>
</evidence>
<name>A0ABT0GK08_9GAMM</name>
<dbReference type="RefSeq" id="WP_248210537.1">
    <property type="nucleotide sequence ID" value="NZ_JALNMH010000012.1"/>
</dbReference>
<dbReference type="EMBL" id="JALNMH010000012">
    <property type="protein sequence ID" value="MCK7594865.1"/>
    <property type="molecule type" value="Genomic_DNA"/>
</dbReference>
<dbReference type="SUPFAM" id="SSF140804">
    <property type="entry name" value="YidB-like"/>
    <property type="match status" value="1"/>
</dbReference>
<sequence length="169" mass="16791">MGLLDDLMGAGLGAAGGKDGTLGGLGGVLGGLGDRGNPFGDMLRQFGGGGGATQGASLMVALMGLVQRSGGFESVIKRFEEAGLGGLVQSWLSPAPNAALGAEQLQSVFGAEAMAQAAQQAGLSTQQATRAISDLLPELINQFSPGGQLASNHADLLQQGLSILSGGRR</sequence>
<dbReference type="Proteomes" id="UP001431449">
    <property type="component" value="Unassembled WGS sequence"/>
</dbReference>
<reference evidence="1" key="1">
    <citation type="submission" date="2022-04" db="EMBL/GenBank/DDBJ databases">
        <title>Lysobacter sp. CAU 1642 isolated from sea sand.</title>
        <authorList>
            <person name="Kim W."/>
        </authorList>
    </citation>
    <scope>NUCLEOTIDE SEQUENCE</scope>
    <source>
        <strain evidence="1">CAU 1642</strain>
    </source>
</reference>
<comment type="caution">
    <text evidence="1">The sequence shown here is derived from an EMBL/GenBank/DDBJ whole genome shotgun (WGS) entry which is preliminary data.</text>
</comment>